<feature type="domain" description="Sigma-54 factor interaction" evidence="7">
    <location>
        <begin position="138"/>
        <end position="368"/>
    </location>
</feature>
<keyword evidence="4" id="KW-0238">DNA-binding</keyword>
<dbReference type="InterPro" id="IPR025944">
    <property type="entry name" value="Sigma_54_int_dom_CS"/>
</dbReference>
<dbReference type="Gene3D" id="1.10.10.60">
    <property type="entry name" value="Homeodomain-like"/>
    <property type="match status" value="1"/>
</dbReference>
<dbReference type="EMBL" id="JAHJDP010000095">
    <property type="protein sequence ID" value="MBU2692559.1"/>
    <property type="molecule type" value="Genomic_DNA"/>
</dbReference>
<dbReference type="InterPro" id="IPR003593">
    <property type="entry name" value="AAA+_ATPase"/>
</dbReference>
<sequence>MEPTALILTNDKALNERILTYLRPHPLKLISQPTNDLDSSDPIVCDLAIIDLPGLIAAARWVPRIKAARRSCQIILMTPGTDPPNPEELESWGVRTWLGQPVDQDHLLEIISRGVRSLMSRMREGTRSPRSESSFKNLIGEDPAFLEVLETARKAGASSQTTVLIRGNTGTGKQLFARAIHEESPRSGGPFLDINCGSLPVALLESELFGHEKGAFTGATHQKPGLLELANGGTVFLDEIGELEPTLQVRILKFLDQRSFRRVQGLQEIQVDVRLVAATHRDLESDVRRGLFREDLYHRLNVLTLRIPSLVERRSDISLLVEHFTKLNVRRLGARITGLSERALETLVRYPWPGNVRELENVIERCVLLHKEIPILDLEHLPIDLVRHVARNEEGAHLPPAALPAAAFGFDPAHPATLGGGLRVELPNEPVAWDDIERAVLNTALLKVGGNISEAARQLKMGRGQLRYRLKRLEIELPGPQRYRPRRRSRRRNPQPRVA</sequence>
<organism evidence="8 9">
    <name type="scientific">Eiseniibacteriota bacterium</name>
    <dbReference type="NCBI Taxonomy" id="2212470"/>
    <lineage>
        <taxon>Bacteria</taxon>
        <taxon>Candidatus Eiseniibacteriota</taxon>
    </lineage>
</organism>
<dbReference type="SUPFAM" id="SSF52172">
    <property type="entry name" value="CheY-like"/>
    <property type="match status" value="1"/>
</dbReference>
<dbReference type="InterPro" id="IPR058031">
    <property type="entry name" value="AAA_lid_NorR"/>
</dbReference>
<evidence type="ECO:0000256" key="1">
    <source>
        <dbReference type="ARBA" id="ARBA00022741"/>
    </source>
</evidence>
<keyword evidence="2" id="KW-0067">ATP-binding</keyword>
<keyword evidence="3" id="KW-0805">Transcription regulation</keyword>
<dbReference type="SUPFAM" id="SSF52540">
    <property type="entry name" value="P-loop containing nucleoside triphosphate hydrolases"/>
    <property type="match status" value="1"/>
</dbReference>
<evidence type="ECO:0000256" key="3">
    <source>
        <dbReference type="ARBA" id="ARBA00023015"/>
    </source>
</evidence>
<dbReference type="GO" id="GO:0006355">
    <property type="term" value="P:regulation of DNA-templated transcription"/>
    <property type="evidence" value="ECO:0007669"/>
    <property type="project" value="InterPro"/>
</dbReference>
<feature type="region of interest" description="Disordered" evidence="6">
    <location>
        <begin position="479"/>
        <end position="499"/>
    </location>
</feature>
<evidence type="ECO:0000256" key="5">
    <source>
        <dbReference type="ARBA" id="ARBA00023163"/>
    </source>
</evidence>
<dbReference type="InterPro" id="IPR009057">
    <property type="entry name" value="Homeodomain-like_sf"/>
</dbReference>
<dbReference type="GO" id="GO:0005524">
    <property type="term" value="F:ATP binding"/>
    <property type="evidence" value="ECO:0007669"/>
    <property type="project" value="UniProtKB-KW"/>
</dbReference>
<dbReference type="InterPro" id="IPR025943">
    <property type="entry name" value="Sigma_54_int_dom_ATP-bd_2"/>
</dbReference>
<keyword evidence="5" id="KW-0804">Transcription</keyword>
<dbReference type="InterPro" id="IPR027417">
    <property type="entry name" value="P-loop_NTPase"/>
</dbReference>
<dbReference type="SMART" id="SM00382">
    <property type="entry name" value="AAA"/>
    <property type="match status" value="1"/>
</dbReference>
<comment type="caution">
    <text evidence="8">The sequence shown here is derived from an EMBL/GenBank/DDBJ whole genome shotgun (WGS) entry which is preliminary data.</text>
</comment>
<dbReference type="InterPro" id="IPR002197">
    <property type="entry name" value="HTH_Fis"/>
</dbReference>
<evidence type="ECO:0000313" key="9">
    <source>
        <dbReference type="Proteomes" id="UP000777784"/>
    </source>
</evidence>
<evidence type="ECO:0000259" key="7">
    <source>
        <dbReference type="PROSITE" id="PS50045"/>
    </source>
</evidence>
<dbReference type="InterPro" id="IPR002078">
    <property type="entry name" value="Sigma_54_int"/>
</dbReference>
<proteinExistence type="predicted"/>
<dbReference type="Pfam" id="PF02954">
    <property type="entry name" value="HTH_8"/>
    <property type="match status" value="1"/>
</dbReference>
<dbReference type="Gene3D" id="1.10.8.60">
    <property type="match status" value="1"/>
</dbReference>
<dbReference type="Proteomes" id="UP000777784">
    <property type="component" value="Unassembled WGS sequence"/>
</dbReference>
<dbReference type="AlphaFoldDB" id="A0A948W7F9"/>
<name>A0A948W7F9_UNCEI</name>
<protein>
    <submittedName>
        <fullName evidence="8">Sigma-54 dependent transcriptional regulator</fullName>
    </submittedName>
</protein>
<dbReference type="SUPFAM" id="SSF46689">
    <property type="entry name" value="Homeodomain-like"/>
    <property type="match status" value="1"/>
</dbReference>
<dbReference type="Pfam" id="PF25601">
    <property type="entry name" value="AAA_lid_14"/>
    <property type="match status" value="1"/>
</dbReference>
<dbReference type="FunFam" id="3.40.50.300:FF:000006">
    <property type="entry name" value="DNA-binding transcriptional regulator NtrC"/>
    <property type="match status" value="1"/>
</dbReference>
<dbReference type="Pfam" id="PF00158">
    <property type="entry name" value="Sigma54_activat"/>
    <property type="match status" value="1"/>
</dbReference>
<keyword evidence="1" id="KW-0547">Nucleotide-binding</keyword>
<evidence type="ECO:0000256" key="4">
    <source>
        <dbReference type="ARBA" id="ARBA00023125"/>
    </source>
</evidence>
<evidence type="ECO:0000256" key="6">
    <source>
        <dbReference type="SAM" id="MobiDB-lite"/>
    </source>
</evidence>
<dbReference type="Gene3D" id="3.40.50.300">
    <property type="entry name" value="P-loop containing nucleotide triphosphate hydrolases"/>
    <property type="match status" value="1"/>
</dbReference>
<evidence type="ECO:0000313" key="8">
    <source>
        <dbReference type="EMBL" id="MBU2692559.1"/>
    </source>
</evidence>
<gene>
    <name evidence="8" type="ORF">KJ970_16720</name>
</gene>
<dbReference type="PROSITE" id="PS00676">
    <property type="entry name" value="SIGMA54_INTERACT_2"/>
    <property type="match status" value="1"/>
</dbReference>
<dbReference type="PROSITE" id="PS00688">
    <property type="entry name" value="SIGMA54_INTERACT_3"/>
    <property type="match status" value="1"/>
</dbReference>
<dbReference type="PROSITE" id="PS50045">
    <property type="entry name" value="SIGMA54_INTERACT_4"/>
    <property type="match status" value="1"/>
</dbReference>
<dbReference type="PRINTS" id="PR01590">
    <property type="entry name" value="HTHFIS"/>
</dbReference>
<accession>A0A948W7F9</accession>
<dbReference type="InterPro" id="IPR011006">
    <property type="entry name" value="CheY-like_superfamily"/>
</dbReference>
<dbReference type="PANTHER" id="PTHR32071">
    <property type="entry name" value="TRANSCRIPTIONAL REGULATORY PROTEIN"/>
    <property type="match status" value="1"/>
</dbReference>
<reference evidence="8" key="1">
    <citation type="submission" date="2021-05" db="EMBL/GenBank/DDBJ databases">
        <title>Energy efficiency and biological interactions define the core microbiome of deep oligotrophic groundwater.</title>
        <authorList>
            <person name="Mehrshad M."/>
            <person name="Lopez-Fernandez M."/>
            <person name="Bell E."/>
            <person name="Bernier-Latmani R."/>
            <person name="Bertilsson S."/>
            <person name="Dopson M."/>
        </authorList>
    </citation>
    <scope>NUCLEOTIDE SEQUENCE</scope>
    <source>
        <strain evidence="8">Modern_marine.mb.64</strain>
    </source>
</reference>
<feature type="compositionally biased region" description="Basic residues" evidence="6">
    <location>
        <begin position="483"/>
        <end position="499"/>
    </location>
</feature>
<evidence type="ECO:0000256" key="2">
    <source>
        <dbReference type="ARBA" id="ARBA00022840"/>
    </source>
</evidence>
<dbReference type="CDD" id="cd00009">
    <property type="entry name" value="AAA"/>
    <property type="match status" value="1"/>
</dbReference>
<dbReference type="GO" id="GO:0043565">
    <property type="term" value="F:sequence-specific DNA binding"/>
    <property type="evidence" value="ECO:0007669"/>
    <property type="project" value="InterPro"/>
</dbReference>